<reference evidence="1 2" key="1">
    <citation type="submission" date="2024-09" db="EMBL/GenBank/DDBJ databases">
        <authorList>
            <person name="Sun Q."/>
            <person name="Mori K."/>
        </authorList>
    </citation>
    <scope>NUCLEOTIDE SEQUENCE [LARGE SCALE GENOMIC DNA]</scope>
    <source>
        <strain evidence="1 2">NCAIM B.02415</strain>
    </source>
</reference>
<evidence type="ECO:0000313" key="2">
    <source>
        <dbReference type="Proteomes" id="UP001589828"/>
    </source>
</evidence>
<comment type="caution">
    <text evidence="1">The sequence shown here is derived from an EMBL/GenBank/DDBJ whole genome shotgun (WGS) entry which is preliminary data.</text>
</comment>
<name>A0ABV6L1G4_9SPHI</name>
<dbReference type="Proteomes" id="UP001589828">
    <property type="component" value="Unassembled WGS sequence"/>
</dbReference>
<accession>A0ABV6L1G4</accession>
<evidence type="ECO:0000313" key="1">
    <source>
        <dbReference type="EMBL" id="MFC0513547.1"/>
    </source>
</evidence>
<protein>
    <submittedName>
        <fullName evidence="1">Uncharacterized protein</fullName>
    </submittedName>
</protein>
<gene>
    <name evidence="1" type="ORF">ACFFGT_05020</name>
</gene>
<dbReference type="EMBL" id="JBHLTS010000015">
    <property type="protein sequence ID" value="MFC0513547.1"/>
    <property type="molecule type" value="Genomic_DNA"/>
</dbReference>
<dbReference type="RefSeq" id="WP_377021411.1">
    <property type="nucleotide sequence ID" value="NZ_JBHLTS010000015.1"/>
</dbReference>
<organism evidence="1 2">
    <name type="scientific">Mucilaginibacter angelicae</name>
    <dbReference type="NCBI Taxonomy" id="869718"/>
    <lineage>
        <taxon>Bacteria</taxon>
        <taxon>Pseudomonadati</taxon>
        <taxon>Bacteroidota</taxon>
        <taxon>Sphingobacteriia</taxon>
        <taxon>Sphingobacteriales</taxon>
        <taxon>Sphingobacteriaceae</taxon>
        <taxon>Mucilaginibacter</taxon>
    </lineage>
</organism>
<dbReference type="SUPFAM" id="SSF49478">
    <property type="entry name" value="Cna protein B-type domain"/>
    <property type="match status" value="1"/>
</dbReference>
<proteinExistence type="predicted"/>
<keyword evidence="2" id="KW-1185">Reference proteome</keyword>
<sequence>MKNPEYADYTNIDLHLYKDGQQTGIVVHGLKPGQLNSMVLDLPATDGSGQTSNYTFKLKDVATGTFIAQSGFGIDTFGLNLGDPSYNGHYYIAAINDDVGGPGFSFISANLIAL</sequence>